<dbReference type="AlphaFoldDB" id="Q7MWX9"/>
<name>Q7MWX9_PORGI</name>
<evidence type="ECO:0000313" key="3">
    <source>
        <dbReference type="Proteomes" id="UP000000588"/>
    </source>
</evidence>
<gene>
    <name evidence="2" type="ordered locus">PG_0450</name>
</gene>
<feature type="region of interest" description="Disordered" evidence="1">
    <location>
        <begin position="198"/>
        <end position="236"/>
    </location>
</feature>
<protein>
    <recommendedName>
        <fullName evidence="4">LPS export ABC transporter periplasmic protein LptC</fullName>
    </recommendedName>
</protein>
<dbReference type="HOGENOM" id="CLU_098275_0_0_10"/>
<evidence type="ECO:0000256" key="1">
    <source>
        <dbReference type="SAM" id="MobiDB-lite"/>
    </source>
</evidence>
<reference evidence="2 3" key="1">
    <citation type="journal article" date="2003" name="J. Bacteriol.">
        <title>Complete genome sequence of the oral pathogenic bacterium Porphyromonas gingivalis strain W83.</title>
        <authorList>
            <person name="Nelson K."/>
            <person name="Fleishmann R."/>
            <person name="DeBoy R."/>
            <person name="Paulsen I."/>
            <person name="Fouts D."/>
            <person name="Eisen J."/>
            <person name="Daugherty S."/>
            <person name="Dodson R."/>
            <person name="Durkin A."/>
            <person name="Gwinn M."/>
            <person name="Haft D."/>
            <person name="Kolonay J."/>
            <person name="Nelson W."/>
            <person name="White O."/>
            <person name="Mason T."/>
            <person name="Tallon L."/>
            <person name="Gray J."/>
            <person name="Granger D."/>
            <person name="Tettelin H."/>
            <person name="Dong H."/>
            <person name="Galvin J."/>
            <person name="Duncan M."/>
            <person name="Dewhirst F."/>
            <person name="Fraser C."/>
        </authorList>
    </citation>
    <scope>NUCLEOTIDE SEQUENCE [LARGE SCALE GENOMIC DNA]</scope>
    <source>
        <strain evidence="3">ATCC BAA-308 / W83</strain>
    </source>
</reference>
<dbReference type="STRING" id="242619.PG_0450"/>
<dbReference type="Proteomes" id="UP000000588">
    <property type="component" value="Chromosome"/>
</dbReference>
<dbReference type="EnsemblBacteria" id="AAQ65649">
    <property type="protein sequence ID" value="AAQ65649"/>
    <property type="gene ID" value="PG_0450"/>
</dbReference>
<dbReference type="GO" id="GO:0015221">
    <property type="term" value="F:lipopolysaccharide transmembrane transporter activity"/>
    <property type="evidence" value="ECO:0007669"/>
    <property type="project" value="InterPro"/>
</dbReference>
<accession>Q7MWX9</accession>
<dbReference type="InterPro" id="IPR010664">
    <property type="entry name" value="LipoPS_assembly_LptC-rel"/>
</dbReference>
<dbReference type="PROSITE" id="PS51257">
    <property type="entry name" value="PROKAR_LIPOPROTEIN"/>
    <property type="match status" value="1"/>
</dbReference>
<keyword evidence="3" id="KW-1185">Reference proteome</keyword>
<dbReference type="eggNOG" id="COG3117">
    <property type="taxonomic scope" value="Bacteria"/>
</dbReference>
<evidence type="ECO:0000313" key="2">
    <source>
        <dbReference type="EMBL" id="AAQ65649.1"/>
    </source>
</evidence>
<dbReference type="NCBIfam" id="TIGR04409">
    <property type="entry name" value="LptC_YrbK"/>
    <property type="match status" value="1"/>
</dbReference>
<dbReference type="Pfam" id="PF06835">
    <property type="entry name" value="LptC"/>
    <property type="match status" value="1"/>
</dbReference>
<dbReference type="Gene3D" id="2.60.450.10">
    <property type="entry name" value="Lipopolysaccharide (LPS) transport protein A like domain"/>
    <property type="match status" value="1"/>
</dbReference>
<dbReference type="GO" id="GO:0005886">
    <property type="term" value="C:plasma membrane"/>
    <property type="evidence" value="ECO:0007669"/>
    <property type="project" value="InterPro"/>
</dbReference>
<dbReference type="EMBL" id="AE015924">
    <property type="protein sequence ID" value="AAQ65649.1"/>
    <property type="molecule type" value="Genomic_DNA"/>
</dbReference>
<organism evidence="2 3">
    <name type="scientific">Porphyromonas gingivalis (strain ATCC BAA-308 / W83)</name>
    <dbReference type="NCBI Taxonomy" id="242619"/>
    <lineage>
        <taxon>Bacteria</taxon>
        <taxon>Pseudomonadati</taxon>
        <taxon>Bacteroidota</taxon>
        <taxon>Bacteroidia</taxon>
        <taxon>Bacteroidales</taxon>
        <taxon>Porphyromonadaceae</taxon>
        <taxon>Porphyromonas</taxon>
    </lineage>
</organism>
<sequence length="236" mass="27080">MRMDPGQRIKTIKNTTLLLSGAVVVFFCFLSFAACRRGKTEVVKHDLNLDSAYSMHTTDVNTLISDSGLVQFRMKAKDWFIYDRGEKPHWLFPNGIYVERFDTLNHILATIVADTAYYMIDDDRFILIGHAHIRNMNDENFHSPRFIWDKKNAIVYSDDTVYIQSPDKILRGTSFTATQDMGEYTIFNHSGDYYVSEEEDKSADTIPIRQGDRTAKPAASPFMPRPSVSPTTKEQK</sequence>
<dbReference type="InterPro" id="IPR026265">
    <property type="entry name" value="LptC"/>
</dbReference>
<proteinExistence type="predicted"/>
<evidence type="ECO:0008006" key="4">
    <source>
        <dbReference type="Google" id="ProtNLM"/>
    </source>
</evidence>
<dbReference type="KEGG" id="pgi:PG_0450"/>